<protein>
    <submittedName>
        <fullName evidence="1">Uncharacterized protein</fullName>
    </submittedName>
</protein>
<dbReference type="EMBL" id="JAHYIQ010000011">
    <property type="protein sequence ID" value="KAK1127818.1"/>
    <property type="molecule type" value="Genomic_DNA"/>
</dbReference>
<evidence type="ECO:0000313" key="2">
    <source>
        <dbReference type="Proteomes" id="UP001177670"/>
    </source>
</evidence>
<proteinExistence type="predicted"/>
<reference evidence="1" key="1">
    <citation type="submission" date="2021-10" db="EMBL/GenBank/DDBJ databases">
        <title>Melipona bicolor Genome sequencing and assembly.</title>
        <authorList>
            <person name="Araujo N.S."/>
            <person name="Arias M.C."/>
        </authorList>
    </citation>
    <scope>NUCLEOTIDE SEQUENCE</scope>
    <source>
        <strain evidence="1">USP_2M_L1-L4_2017</strain>
        <tissue evidence="1">Whole body</tissue>
    </source>
</reference>
<accession>A0AA40FYS3</accession>
<name>A0AA40FYS3_9HYME</name>
<evidence type="ECO:0000313" key="1">
    <source>
        <dbReference type="EMBL" id="KAK1127818.1"/>
    </source>
</evidence>
<dbReference type="AlphaFoldDB" id="A0AA40FYS3"/>
<gene>
    <name evidence="1" type="ORF">K0M31_003310</name>
</gene>
<keyword evidence="2" id="KW-1185">Reference proteome</keyword>
<comment type="caution">
    <text evidence="1">The sequence shown here is derived from an EMBL/GenBank/DDBJ whole genome shotgun (WGS) entry which is preliminary data.</text>
</comment>
<dbReference type="Proteomes" id="UP001177670">
    <property type="component" value="Unassembled WGS sequence"/>
</dbReference>
<organism evidence="1 2">
    <name type="scientific">Melipona bicolor</name>
    <dbReference type="NCBI Taxonomy" id="60889"/>
    <lineage>
        <taxon>Eukaryota</taxon>
        <taxon>Metazoa</taxon>
        <taxon>Ecdysozoa</taxon>
        <taxon>Arthropoda</taxon>
        <taxon>Hexapoda</taxon>
        <taxon>Insecta</taxon>
        <taxon>Pterygota</taxon>
        <taxon>Neoptera</taxon>
        <taxon>Endopterygota</taxon>
        <taxon>Hymenoptera</taxon>
        <taxon>Apocrita</taxon>
        <taxon>Aculeata</taxon>
        <taxon>Apoidea</taxon>
        <taxon>Anthophila</taxon>
        <taxon>Apidae</taxon>
        <taxon>Melipona</taxon>
    </lineage>
</organism>
<sequence length="217" mass="24759">MTEENKLMTCTVIYQYLNVLCEYSSFLNPLIQHYRFGVITARHNNKSLAKDHTRGHELVSNVRNAILQNCHIFQLVGTSICEGIYEASLKKLRADRFDRPRRRSSRLYNTFATRAEPVISLNSHLSGAESRVSKIIQHLVGWLSATLNREKILLAPETKDPVWPWWFIPIRVRGNNAAKGRSKGGRRGKGEIPWCRPGWCVRLATMDRGVVTKGGTQ</sequence>